<dbReference type="Gene3D" id="1.10.510.10">
    <property type="entry name" value="Transferase(Phosphotransferase) domain 1"/>
    <property type="match status" value="1"/>
</dbReference>
<accession>A0A485LJM8</accession>
<evidence type="ECO:0000256" key="1">
    <source>
        <dbReference type="ARBA" id="ARBA00022527"/>
    </source>
</evidence>
<dbReference type="Pfam" id="PF00069">
    <property type="entry name" value="Pkinase"/>
    <property type="match status" value="1"/>
</dbReference>
<keyword evidence="5" id="KW-0067">ATP-binding</keyword>
<dbReference type="InterPro" id="IPR050205">
    <property type="entry name" value="CDPK_Ser/Thr_kinases"/>
</dbReference>
<evidence type="ECO:0000256" key="5">
    <source>
        <dbReference type="ARBA" id="ARBA00022840"/>
    </source>
</evidence>
<organism evidence="8 9">
    <name type="scientific">Aphanomyces stellatus</name>
    <dbReference type="NCBI Taxonomy" id="120398"/>
    <lineage>
        <taxon>Eukaryota</taxon>
        <taxon>Sar</taxon>
        <taxon>Stramenopiles</taxon>
        <taxon>Oomycota</taxon>
        <taxon>Saprolegniomycetes</taxon>
        <taxon>Saprolegniales</taxon>
        <taxon>Verrucalvaceae</taxon>
        <taxon>Aphanomyces</taxon>
    </lineage>
</organism>
<evidence type="ECO:0000313" key="7">
    <source>
        <dbReference type="EMBL" id="KAF0686189.1"/>
    </source>
</evidence>
<evidence type="ECO:0000313" key="8">
    <source>
        <dbReference type="EMBL" id="VFT98643.1"/>
    </source>
</evidence>
<reference evidence="8 9" key="1">
    <citation type="submission" date="2019-03" db="EMBL/GenBank/DDBJ databases">
        <authorList>
            <person name="Gaulin E."/>
            <person name="Dumas B."/>
        </authorList>
    </citation>
    <scope>NUCLEOTIDE SEQUENCE [LARGE SCALE GENOMIC DNA]</scope>
    <source>
        <strain evidence="8">CBS 568.67</strain>
    </source>
</reference>
<proteinExistence type="predicted"/>
<dbReference type="OrthoDB" id="40902at2759"/>
<keyword evidence="3" id="KW-0547">Nucleotide-binding</keyword>
<keyword evidence="9" id="KW-1185">Reference proteome</keyword>
<dbReference type="Proteomes" id="UP000332933">
    <property type="component" value="Unassembled WGS sequence"/>
</dbReference>
<evidence type="ECO:0000259" key="6">
    <source>
        <dbReference type="PROSITE" id="PS50011"/>
    </source>
</evidence>
<dbReference type="GO" id="GO:0004674">
    <property type="term" value="F:protein serine/threonine kinase activity"/>
    <property type="evidence" value="ECO:0007669"/>
    <property type="project" value="UniProtKB-KW"/>
</dbReference>
<dbReference type="FunFam" id="1.10.510.10:FF:000571">
    <property type="entry name" value="Maternal embryonic leucine zipper kinase"/>
    <property type="match status" value="1"/>
</dbReference>
<feature type="domain" description="Protein kinase" evidence="6">
    <location>
        <begin position="87"/>
        <end position="350"/>
    </location>
</feature>
<dbReference type="PROSITE" id="PS00108">
    <property type="entry name" value="PROTEIN_KINASE_ST"/>
    <property type="match status" value="1"/>
</dbReference>
<dbReference type="InterPro" id="IPR000719">
    <property type="entry name" value="Prot_kinase_dom"/>
</dbReference>
<dbReference type="InterPro" id="IPR011009">
    <property type="entry name" value="Kinase-like_dom_sf"/>
</dbReference>
<gene>
    <name evidence="8" type="primary">Aste57867_21975</name>
    <name evidence="7" type="ORF">As57867_021906</name>
    <name evidence="8" type="ORF">ASTE57867_21975</name>
</gene>
<dbReference type="EMBL" id="CAADRA010007039">
    <property type="protein sequence ID" value="VFT98643.1"/>
    <property type="molecule type" value="Genomic_DNA"/>
</dbReference>
<dbReference type="AlphaFoldDB" id="A0A485LJM8"/>
<keyword evidence="1" id="KW-0723">Serine/threonine-protein kinase</keyword>
<evidence type="ECO:0000256" key="2">
    <source>
        <dbReference type="ARBA" id="ARBA00022679"/>
    </source>
</evidence>
<dbReference type="PANTHER" id="PTHR24349">
    <property type="entry name" value="SERINE/THREONINE-PROTEIN KINASE"/>
    <property type="match status" value="1"/>
</dbReference>
<dbReference type="EMBL" id="VJMH01007013">
    <property type="protein sequence ID" value="KAF0686189.1"/>
    <property type="molecule type" value="Genomic_DNA"/>
</dbReference>
<dbReference type="PROSITE" id="PS50011">
    <property type="entry name" value="PROTEIN_KINASE_DOM"/>
    <property type="match status" value="1"/>
</dbReference>
<dbReference type="GO" id="GO:0005524">
    <property type="term" value="F:ATP binding"/>
    <property type="evidence" value="ECO:0007669"/>
    <property type="project" value="UniProtKB-KW"/>
</dbReference>
<keyword evidence="2" id="KW-0808">Transferase</keyword>
<dbReference type="SUPFAM" id="SSF56112">
    <property type="entry name" value="Protein kinase-like (PK-like)"/>
    <property type="match status" value="1"/>
</dbReference>
<sequence length="381" mass="41380">MITIVARSSRSLARHSRVAAAAVYHTQVLVPSGKTACMPLDMAIAGTTALCVGSLLGMPDAHTHAHVPFPQFQSTSSKTTDSASSWDLSDQVLGAGAFGVVHLGIRRDTGEVGAVKMQRNLKHRDSIQRELHALQVVQAKGGHKNIIALKDVFERDGHTCIVTEFVSGGELFDHIVNHGAFSEQDARKPMRDIVEAVAFLHAHGLIHKDLKPENVLLRFKDRARADNAATLVDFGSAGPASRASSADEIGTTVYQAPELLRRDSECTQAADVWSLGCILYVLLTGRHPFDLDGTATERQIEARIRRGKVSFKHPACRDLSPDAKDLISQLLTKDPIKRPSAQAVLDHPWMRATKAKEQPTDLLTLAMLAQRQPTPVVSVSA</sequence>
<keyword evidence="4" id="KW-0418">Kinase</keyword>
<reference evidence="7" key="2">
    <citation type="submission" date="2019-06" db="EMBL/GenBank/DDBJ databases">
        <title>Genomics analysis of Aphanomyces spp. identifies a new class of oomycete effector associated with host adaptation.</title>
        <authorList>
            <person name="Gaulin E."/>
        </authorList>
    </citation>
    <scope>NUCLEOTIDE SEQUENCE</scope>
    <source>
        <strain evidence="7">CBS 578.67</strain>
    </source>
</reference>
<evidence type="ECO:0000256" key="3">
    <source>
        <dbReference type="ARBA" id="ARBA00022741"/>
    </source>
</evidence>
<name>A0A485LJM8_9STRA</name>
<evidence type="ECO:0000313" key="9">
    <source>
        <dbReference type="Proteomes" id="UP000332933"/>
    </source>
</evidence>
<evidence type="ECO:0000256" key="4">
    <source>
        <dbReference type="ARBA" id="ARBA00022777"/>
    </source>
</evidence>
<dbReference type="InterPro" id="IPR008271">
    <property type="entry name" value="Ser/Thr_kinase_AS"/>
</dbReference>
<dbReference type="SMART" id="SM00220">
    <property type="entry name" value="S_TKc"/>
    <property type="match status" value="1"/>
</dbReference>
<protein>
    <submittedName>
        <fullName evidence="8">Aste57867_21975 protein</fullName>
    </submittedName>
</protein>